<dbReference type="AlphaFoldDB" id="A0A844B8S0"/>
<reference evidence="1 2" key="1">
    <citation type="submission" date="2019-11" db="EMBL/GenBank/DDBJ databases">
        <title>Draft Whole-Genome sequence of the marine photosynthetic bacterium Rhodovulum strictum DSM 11289.</title>
        <authorList>
            <person name="Kyndt J.A."/>
            <person name="Meyer T.E."/>
        </authorList>
    </citation>
    <scope>NUCLEOTIDE SEQUENCE [LARGE SCALE GENOMIC DNA]</scope>
    <source>
        <strain evidence="1 2">DSM 11289</strain>
    </source>
</reference>
<evidence type="ECO:0000313" key="1">
    <source>
        <dbReference type="EMBL" id="MRH22711.1"/>
    </source>
</evidence>
<evidence type="ECO:0000313" key="2">
    <source>
        <dbReference type="Proteomes" id="UP000466730"/>
    </source>
</evidence>
<sequence length="47" mass="5171">MRRGPAPDLCDLWRQILSGDGIGPEPGQTALEPILDRLAAREQEAEQ</sequence>
<protein>
    <submittedName>
        <fullName evidence="1">Uncharacterized protein</fullName>
    </submittedName>
</protein>
<keyword evidence="2" id="KW-1185">Reference proteome</keyword>
<name>A0A844B8S0_9RHOB</name>
<dbReference type="EMBL" id="WJPO01000037">
    <property type="protein sequence ID" value="MRH22711.1"/>
    <property type="molecule type" value="Genomic_DNA"/>
</dbReference>
<comment type="caution">
    <text evidence="1">The sequence shown here is derived from an EMBL/GenBank/DDBJ whole genome shotgun (WGS) entry which is preliminary data.</text>
</comment>
<dbReference type="Proteomes" id="UP000466730">
    <property type="component" value="Unassembled WGS sequence"/>
</dbReference>
<proteinExistence type="predicted"/>
<accession>A0A844B8S0</accession>
<dbReference type="RefSeq" id="WP_153749971.1">
    <property type="nucleotide sequence ID" value="NZ_BAAADI010000041.1"/>
</dbReference>
<gene>
    <name evidence="1" type="ORF">GH815_17185</name>
</gene>
<organism evidence="1 2">
    <name type="scientific">Rhodovulum strictum</name>
    <dbReference type="NCBI Taxonomy" id="58314"/>
    <lineage>
        <taxon>Bacteria</taxon>
        <taxon>Pseudomonadati</taxon>
        <taxon>Pseudomonadota</taxon>
        <taxon>Alphaproteobacteria</taxon>
        <taxon>Rhodobacterales</taxon>
        <taxon>Paracoccaceae</taxon>
        <taxon>Rhodovulum</taxon>
    </lineage>
</organism>